<dbReference type="Proteomes" id="UP000467240">
    <property type="component" value="Unassembled WGS sequence"/>
</dbReference>
<dbReference type="Pfam" id="PF12005">
    <property type="entry name" value="DUF3499"/>
    <property type="match status" value="1"/>
</dbReference>
<dbReference type="EMBL" id="WBJZ01000006">
    <property type="protein sequence ID" value="KAB1659491.1"/>
    <property type="molecule type" value="Genomic_DNA"/>
</dbReference>
<gene>
    <name evidence="1" type="ORF">F8O01_06075</name>
</gene>
<accession>A0A7J5C170</accession>
<keyword evidence="2" id="KW-1185">Reference proteome</keyword>
<evidence type="ECO:0000313" key="2">
    <source>
        <dbReference type="Proteomes" id="UP000467240"/>
    </source>
</evidence>
<proteinExistence type="predicted"/>
<dbReference type="OrthoDB" id="3216194at2"/>
<dbReference type="AlphaFoldDB" id="A0A7J5C170"/>
<organism evidence="1 2">
    <name type="scientific">Pseudoclavibacter chungangensis</name>
    <dbReference type="NCBI Taxonomy" id="587635"/>
    <lineage>
        <taxon>Bacteria</taxon>
        <taxon>Bacillati</taxon>
        <taxon>Actinomycetota</taxon>
        <taxon>Actinomycetes</taxon>
        <taxon>Micrococcales</taxon>
        <taxon>Microbacteriaceae</taxon>
        <taxon>Pseudoclavibacter</taxon>
    </lineage>
</organism>
<comment type="caution">
    <text evidence="1">The sequence shown here is derived from an EMBL/GenBank/DDBJ whole genome shotgun (WGS) entry which is preliminary data.</text>
</comment>
<sequence>MMNRPCCRITCSRQASFTLTFDYEDQLAVIGPLSYAAEPHSYDLCATHAERLGVPNGWTIMRPVALGHDV</sequence>
<reference evidence="1 2" key="1">
    <citation type="submission" date="2019-09" db="EMBL/GenBank/DDBJ databases">
        <title>Phylogeny of genus Pseudoclavibacter and closely related genus.</title>
        <authorList>
            <person name="Li Y."/>
        </authorList>
    </citation>
    <scope>NUCLEOTIDE SEQUENCE [LARGE SCALE GENOMIC DNA]</scope>
    <source>
        <strain evidence="1 2">DSM 23821</strain>
    </source>
</reference>
<evidence type="ECO:0000313" key="1">
    <source>
        <dbReference type="EMBL" id="KAB1659491.1"/>
    </source>
</evidence>
<dbReference type="RefSeq" id="WP_158039991.1">
    <property type="nucleotide sequence ID" value="NZ_JACCFV010000001.1"/>
</dbReference>
<name>A0A7J5C170_9MICO</name>
<protein>
    <submittedName>
        <fullName evidence="1">DUF3499 family protein</fullName>
    </submittedName>
</protein>
<dbReference type="InterPro" id="IPR021888">
    <property type="entry name" value="DUF3499"/>
</dbReference>